<name>A0A0F8XEK9_9ZZZZ</name>
<sequence length="181" mass="19647">MLTDLAHATSILIVGNLPDAGPDPEKPAWAVTQKRAEEIIQRALDTAVEAETAELRAENNKYDDALPVPDYTLCESRECADCYVGDTSCDEFVAFSAAQTKKLDAICLKADVPDYSQLQAKVAELRAIVDKLVESVAVLDRVPIGVEHFDRRLRATSIVIEAARAAASAAQAEQCDKKTTK</sequence>
<dbReference type="EMBL" id="LAZR01059683">
    <property type="protein sequence ID" value="KKK67298.1"/>
    <property type="molecule type" value="Genomic_DNA"/>
</dbReference>
<comment type="caution">
    <text evidence="1">The sequence shown here is derived from an EMBL/GenBank/DDBJ whole genome shotgun (WGS) entry which is preliminary data.</text>
</comment>
<organism evidence="1">
    <name type="scientific">marine sediment metagenome</name>
    <dbReference type="NCBI Taxonomy" id="412755"/>
    <lineage>
        <taxon>unclassified sequences</taxon>
        <taxon>metagenomes</taxon>
        <taxon>ecological metagenomes</taxon>
    </lineage>
</organism>
<protein>
    <submittedName>
        <fullName evidence="1">Uncharacterized protein</fullName>
    </submittedName>
</protein>
<proteinExistence type="predicted"/>
<dbReference type="AlphaFoldDB" id="A0A0F8XEK9"/>
<reference evidence="1" key="1">
    <citation type="journal article" date="2015" name="Nature">
        <title>Complex archaea that bridge the gap between prokaryotes and eukaryotes.</title>
        <authorList>
            <person name="Spang A."/>
            <person name="Saw J.H."/>
            <person name="Jorgensen S.L."/>
            <person name="Zaremba-Niedzwiedzka K."/>
            <person name="Martijn J."/>
            <person name="Lind A.E."/>
            <person name="van Eijk R."/>
            <person name="Schleper C."/>
            <person name="Guy L."/>
            <person name="Ettema T.J."/>
        </authorList>
    </citation>
    <scope>NUCLEOTIDE SEQUENCE</scope>
</reference>
<evidence type="ECO:0000313" key="1">
    <source>
        <dbReference type="EMBL" id="KKK67298.1"/>
    </source>
</evidence>
<accession>A0A0F8XEK9</accession>
<gene>
    <name evidence="1" type="ORF">LCGC14_2955490</name>
</gene>